<protein>
    <submittedName>
        <fullName evidence="1">Uncharacterized protein</fullName>
    </submittedName>
</protein>
<name>A0A9P4QL47_9PLEO</name>
<dbReference type="Proteomes" id="UP000799444">
    <property type="component" value="Unassembled WGS sequence"/>
</dbReference>
<evidence type="ECO:0000313" key="2">
    <source>
        <dbReference type="Proteomes" id="UP000799444"/>
    </source>
</evidence>
<evidence type="ECO:0000313" key="1">
    <source>
        <dbReference type="EMBL" id="KAF2726742.1"/>
    </source>
</evidence>
<reference evidence="1" key="1">
    <citation type="journal article" date="2020" name="Stud. Mycol.">
        <title>101 Dothideomycetes genomes: a test case for predicting lifestyles and emergence of pathogens.</title>
        <authorList>
            <person name="Haridas S."/>
            <person name="Albert R."/>
            <person name="Binder M."/>
            <person name="Bloem J."/>
            <person name="Labutti K."/>
            <person name="Salamov A."/>
            <person name="Andreopoulos B."/>
            <person name="Baker S."/>
            <person name="Barry K."/>
            <person name="Bills G."/>
            <person name="Bluhm B."/>
            <person name="Cannon C."/>
            <person name="Castanera R."/>
            <person name="Culley D."/>
            <person name="Daum C."/>
            <person name="Ezra D."/>
            <person name="Gonzalez J."/>
            <person name="Henrissat B."/>
            <person name="Kuo A."/>
            <person name="Liang C."/>
            <person name="Lipzen A."/>
            <person name="Lutzoni F."/>
            <person name="Magnuson J."/>
            <person name="Mondo S."/>
            <person name="Nolan M."/>
            <person name="Ohm R."/>
            <person name="Pangilinan J."/>
            <person name="Park H.-J."/>
            <person name="Ramirez L."/>
            <person name="Alfaro M."/>
            <person name="Sun H."/>
            <person name="Tritt A."/>
            <person name="Yoshinaga Y."/>
            <person name="Zwiers L.-H."/>
            <person name="Turgeon B."/>
            <person name="Goodwin S."/>
            <person name="Spatafora J."/>
            <person name="Crous P."/>
            <person name="Grigoriev I."/>
        </authorList>
    </citation>
    <scope>NUCLEOTIDE SEQUENCE</scope>
    <source>
        <strain evidence="1">CBS 125425</strain>
    </source>
</reference>
<dbReference type="AlphaFoldDB" id="A0A9P4QL47"/>
<keyword evidence="2" id="KW-1185">Reference proteome</keyword>
<sequence>MVQVWCRCDEMYVGRMADEQPYVHDDRSRGNHVTWTYIIYTITQTCHQGGTTAKSIQISVASGISNTVNAHKTTLILPNTPTSHIPQNHRRRYLTISLTLQGLCSRATDRINPPPIPSFHHARSANQKSSARHSVSHVTALSTFPLVNRNESWQPNTGICSQPCMAWNFPRSSRNRMISTNVRRGDSQ</sequence>
<gene>
    <name evidence="1" type="ORF">EJ04DRAFT_171858</name>
</gene>
<proteinExistence type="predicted"/>
<accession>A0A9P4QL47</accession>
<comment type="caution">
    <text evidence="1">The sequence shown here is derived from an EMBL/GenBank/DDBJ whole genome shotgun (WGS) entry which is preliminary data.</text>
</comment>
<dbReference type="EMBL" id="ML996397">
    <property type="protein sequence ID" value="KAF2726742.1"/>
    <property type="molecule type" value="Genomic_DNA"/>
</dbReference>
<organism evidence="1 2">
    <name type="scientific">Polyplosphaeria fusca</name>
    <dbReference type="NCBI Taxonomy" id="682080"/>
    <lineage>
        <taxon>Eukaryota</taxon>
        <taxon>Fungi</taxon>
        <taxon>Dikarya</taxon>
        <taxon>Ascomycota</taxon>
        <taxon>Pezizomycotina</taxon>
        <taxon>Dothideomycetes</taxon>
        <taxon>Pleosporomycetidae</taxon>
        <taxon>Pleosporales</taxon>
        <taxon>Tetraplosphaeriaceae</taxon>
        <taxon>Polyplosphaeria</taxon>
    </lineage>
</organism>